<dbReference type="CDD" id="cd01577">
    <property type="entry name" value="IPMI_Swivel"/>
    <property type="match status" value="1"/>
</dbReference>
<dbReference type="HOGENOM" id="CLU_081378_0_0_11"/>
<dbReference type="Proteomes" id="UP000001213">
    <property type="component" value="Chromosome"/>
</dbReference>
<dbReference type="PANTHER" id="PTHR43345">
    <property type="entry name" value="3-ISOPROPYLMALATE DEHYDRATASE SMALL SUBUNIT 2-RELATED-RELATED"/>
    <property type="match status" value="1"/>
</dbReference>
<organism evidence="15 16">
    <name type="scientific">Tsukamurella paurometabola (strain ATCC 8368 / DSM 20162 / CCUG 35730 / CIP 100753 / JCM 10117 / KCTC 9821 / NBRC 16120 / NCIMB 702349 / NCTC 13040)</name>
    <name type="common">Corynebacterium paurometabolum</name>
    <dbReference type="NCBI Taxonomy" id="521096"/>
    <lineage>
        <taxon>Bacteria</taxon>
        <taxon>Bacillati</taxon>
        <taxon>Actinomycetota</taxon>
        <taxon>Actinomycetes</taxon>
        <taxon>Mycobacteriales</taxon>
        <taxon>Tsukamurellaceae</taxon>
        <taxon>Tsukamurella</taxon>
    </lineage>
</organism>
<evidence type="ECO:0000256" key="11">
    <source>
        <dbReference type="ARBA" id="ARBA00023304"/>
    </source>
</evidence>
<comment type="subunit">
    <text evidence="5">Heterodimer of LeuC and LeuD.</text>
</comment>
<dbReference type="InterPro" id="IPR033940">
    <property type="entry name" value="IPMI_Swivel"/>
</dbReference>
<comment type="catalytic activity">
    <reaction evidence="1">
        <text>(2R,3S)-3-isopropylmalate = (2S)-2-isopropylmalate</text>
        <dbReference type="Rhea" id="RHEA:32287"/>
        <dbReference type="ChEBI" id="CHEBI:1178"/>
        <dbReference type="ChEBI" id="CHEBI:35121"/>
        <dbReference type="EC" id="4.2.1.33"/>
    </reaction>
</comment>
<evidence type="ECO:0000256" key="3">
    <source>
        <dbReference type="ARBA" id="ARBA00004729"/>
    </source>
</evidence>
<dbReference type="RefSeq" id="WP_013126198.1">
    <property type="nucleotide sequence ID" value="NC_014158.1"/>
</dbReference>
<feature type="domain" description="Aconitase A/isopropylmalate dehydratase small subunit swivel" evidence="14">
    <location>
        <begin position="20"/>
        <end position="120"/>
    </location>
</feature>
<sequence length="209" mass="22390">MTTRASAVRDLIVGTAVAIDGDDIDTDRIIPARYLKLPTFDTLGEHVFEGDRLNAAALGRVHPFDDESRVGARILLSGANFGCGSSREHAPQALNRWGIAAIIAVSYGEIFRDNAATIGLPCVTAAPEDIAVLREAVNRDAGTVVRLSLETMTATAEDRTVEVELNSSQRHRFRTGSWDTLITLQEAAGAASEVAAVLPYLNDFRVAVG</sequence>
<evidence type="ECO:0000256" key="10">
    <source>
        <dbReference type="ARBA" id="ARBA00023239"/>
    </source>
</evidence>
<evidence type="ECO:0000256" key="4">
    <source>
        <dbReference type="ARBA" id="ARBA00009845"/>
    </source>
</evidence>
<dbReference type="KEGG" id="tpr:Tpau_1545"/>
<dbReference type="AlphaFoldDB" id="D5UY60"/>
<evidence type="ECO:0000313" key="16">
    <source>
        <dbReference type="Proteomes" id="UP000001213"/>
    </source>
</evidence>
<evidence type="ECO:0000259" key="14">
    <source>
        <dbReference type="Pfam" id="PF00694"/>
    </source>
</evidence>
<evidence type="ECO:0000313" key="15">
    <source>
        <dbReference type="EMBL" id="ADG78167.1"/>
    </source>
</evidence>
<evidence type="ECO:0000256" key="1">
    <source>
        <dbReference type="ARBA" id="ARBA00000491"/>
    </source>
</evidence>
<evidence type="ECO:0000256" key="12">
    <source>
        <dbReference type="ARBA" id="ARBA00031631"/>
    </source>
</evidence>
<keyword evidence="9" id="KW-0028">Amino-acid biosynthesis</keyword>
<evidence type="ECO:0000256" key="8">
    <source>
        <dbReference type="ARBA" id="ARBA00022430"/>
    </source>
</evidence>
<dbReference type="EMBL" id="CP001966">
    <property type="protein sequence ID" value="ADG78167.1"/>
    <property type="molecule type" value="Genomic_DNA"/>
</dbReference>
<dbReference type="SUPFAM" id="SSF52016">
    <property type="entry name" value="LeuD/IlvD-like"/>
    <property type="match status" value="1"/>
</dbReference>
<dbReference type="Pfam" id="PF00694">
    <property type="entry name" value="Aconitase_C"/>
    <property type="match status" value="1"/>
</dbReference>
<reference evidence="15 16" key="2">
    <citation type="journal article" date="2011" name="Stand. Genomic Sci.">
        <title>Complete genome sequence of Tsukamurella paurometabola type strain (no. 33).</title>
        <authorList>
            <person name="Munk A.C."/>
            <person name="Lapidus A."/>
            <person name="Lucas S."/>
            <person name="Nolan M."/>
            <person name="Tice H."/>
            <person name="Cheng J.F."/>
            <person name="Del Rio T.G."/>
            <person name="Goodwin L."/>
            <person name="Pitluck S."/>
            <person name="Liolios K."/>
            <person name="Huntemann M."/>
            <person name="Ivanova N."/>
            <person name="Mavromatis K."/>
            <person name="Mikhailova N."/>
            <person name="Pati A."/>
            <person name="Chen A."/>
            <person name="Palaniappan K."/>
            <person name="Tapia R."/>
            <person name="Han C."/>
            <person name="Land M."/>
            <person name="Hauser L."/>
            <person name="Chang Y.J."/>
            <person name="Jeffries C.D."/>
            <person name="Brettin T."/>
            <person name="Yasawong M."/>
            <person name="Brambilla E.M."/>
            <person name="Rohde M."/>
            <person name="Sikorski J."/>
            <person name="Goker M."/>
            <person name="Detter J.C."/>
            <person name="Woyke T."/>
            <person name="Bristow J."/>
            <person name="Eisen J.A."/>
            <person name="Markowitz V."/>
            <person name="Hugenholtz P."/>
            <person name="Kyrpides N.C."/>
            <person name="Klenk H.P."/>
        </authorList>
    </citation>
    <scope>NUCLEOTIDE SEQUENCE [LARGE SCALE GENOMIC DNA]</scope>
    <source>
        <strain evidence="16">ATCC 8368 / DSM 20162 / CCUG 35730 / CIP 100753 / JCM 10117 / KCTC 9821 / NBRC 16120 / NCIMB 702349 / NCTC 13040</strain>
    </source>
</reference>
<protein>
    <recommendedName>
        <fullName evidence="7">3-isopropylmalate dehydratase small subunit</fullName>
        <ecNumber evidence="6">4.2.1.33</ecNumber>
    </recommendedName>
    <alternativeName>
        <fullName evidence="12">Alpha-IPM isomerase</fullName>
    </alternativeName>
    <alternativeName>
        <fullName evidence="13">Isopropylmalate isomerase</fullName>
    </alternativeName>
</protein>
<evidence type="ECO:0000256" key="6">
    <source>
        <dbReference type="ARBA" id="ARBA00011998"/>
    </source>
</evidence>
<dbReference type="GO" id="GO:0009098">
    <property type="term" value="P:L-leucine biosynthetic process"/>
    <property type="evidence" value="ECO:0007669"/>
    <property type="project" value="UniProtKB-KW"/>
</dbReference>
<dbReference type="eggNOG" id="COG0066">
    <property type="taxonomic scope" value="Bacteria"/>
</dbReference>
<dbReference type="GO" id="GO:0003861">
    <property type="term" value="F:3-isopropylmalate dehydratase activity"/>
    <property type="evidence" value="ECO:0007669"/>
    <property type="project" value="UniProtKB-EC"/>
</dbReference>
<keyword evidence="16" id="KW-1185">Reference proteome</keyword>
<reference evidence="16" key="1">
    <citation type="submission" date="2010-03" db="EMBL/GenBank/DDBJ databases">
        <title>The complete chromosome of Tsukamurella paurometabola DSM 20162.</title>
        <authorList>
            <consortium name="US DOE Joint Genome Institute (JGI-PGF)"/>
            <person name="Lucas S."/>
            <person name="Copeland A."/>
            <person name="Lapidus A."/>
            <person name="Glavina del Rio T."/>
            <person name="Dalin E."/>
            <person name="Tice H."/>
            <person name="Bruce D."/>
            <person name="Goodwin L."/>
            <person name="Pitluck S."/>
            <person name="Kyrpides N."/>
            <person name="Mavromatis K."/>
            <person name="Ivanova N."/>
            <person name="Mikhailova N."/>
            <person name="Munk A.C."/>
            <person name="Brettin T."/>
            <person name="Detter J.C."/>
            <person name="Tapia R."/>
            <person name="Han C."/>
            <person name="Larimer F."/>
            <person name="Land M."/>
            <person name="Hauser L."/>
            <person name="Markowitz V."/>
            <person name="Cheng J.-F."/>
            <person name="Hugenholtz P."/>
            <person name="Woyke T."/>
            <person name="Wu D."/>
            <person name="Jando M."/>
            <person name="Brambilla E."/>
            <person name="Klenk H.-P."/>
            <person name="Eisen J.A."/>
        </authorList>
    </citation>
    <scope>NUCLEOTIDE SEQUENCE [LARGE SCALE GENOMIC DNA]</scope>
    <source>
        <strain evidence="16">ATCC 8368 / DSM 20162 / CCUG 35730 / CIP 100753 / JCM 10117 / KCTC 9821 / NBRC 16120 / NCIMB 702349 / NCTC 13040</strain>
    </source>
</reference>
<evidence type="ECO:0000256" key="9">
    <source>
        <dbReference type="ARBA" id="ARBA00022605"/>
    </source>
</evidence>
<dbReference type="InterPro" id="IPR050075">
    <property type="entry name" value="LeuD"/>
</dbReference>
<gene>
    <name evidence="15" type="ordered locus">Tpau_1545</name>
</gene>
<evidence type="ECO:0000256" key="13">
    <source>
        <dbReference type="ARBA" id="ARBA00033368"/>
    </source>
</evidence>
<evidence type="ECO:0000256" key="7">
    <source>
        <dbReference type="ARBA" id="ARBA00017233"/>
    </source>
</evidence>
<comment type="pathway">
    <text evidence="3">Amino-acid biosynthesis; L-leucine biosynthesis; L-leucine from 3-methyl-2-oxobutanoate: step 2/4.</text>
</comment>
<accession>D5UY60</accession>
<keyword evidence="10" id="KW-0456">Lyase</keyword>
<keyword evidence="11" id="KW-0100">Branched-chain amino acid biosynthesis</keyword>
<name>D5UY60_TSUPD</name>
<dbReference type="InterPro" id="IPR000573">
    <property type="entry name" value="AconitaseA/IPMdHydase_ssu_swvl"/>
</dbReference>
<comment type="similarity">
    <text evidence="4">Belongs to the LeuD family. LeuD type 1 subfamily.</text>
</comment>
<dbReference type="PANTHER" id="PTHR43345:SF5">
    <property type="entry name" value="3-ISOPROPYLMALATE DEHYDRATASE SMALL SUBUNIT"/>
    <property type="match status" value="1"/>
</dbReference>
<keyword evidence="8" id="KW-0432">Leucine biosynthesis</keyword>
<evidence type="ECO:0000256" key="2">
    <source>
        <dbReference type="ARBA" id="ARBA00002695"/>
    </source>
</evidence>
<proteinExistence type="inferred from homology"/>
<dbReference type="Gene3D" id="3.20.19.10">
    <property type="entry name" value="Aconitase, domain 4"/>
    <property type="match status" value="1"/>
</dbReference>
<comment type="function">
    <text evidence="2">Catalyzes the isomerization between 2-isopropylmalate and 3-isopropylmalate, via the formation of 2-isopropylmaleate.</text>
</comment>
<dbReference type="EC" id="4.2.1.33" evidence="6"/>
<dbReference type="STRING" id="521096.Tpau_1545"/>
<dbReference type="InterPro" id="IPR015928">
    <property type="entry name" value="Aconitase/3IPM_dehydase_swvl"/>
</dbReference>
<evidence type="ECO:0000256" key="5">
    <source>
        <dbReference type="ARBA" id="ARBA00011271"/>
    </source>
</evidence>